<evidence type="ECO:0000313" key="1">
    <source>
        <dbReference type="EMBL" id="OGM11207.1"/>
    </source>
</evidence>
<proteinExistence type="predicted"/>
<gene>
    <name evidence="1" type="ORF">A2W13_02115</name>
</gene>
<dbReference type="AlphaFoldDB" id="A0A1F7X837"/>
<name>A0A1F7X837_9BACT</name>
<organism evidence="1 2">
    <name type="scientific">Candidatus Woesebacteria bacterium RBG_16_36_11</name>
    <dbReference type="NCBI Taxonomy" id="1802481"/>
    <lineage>
        <taxon>Bacteria</taxon>
        <taxon>Candidatus Woeseibacteriota</taxon>
    </lineage>
</organism>
<comment type="caution">
    <text evidence="1">The sequence shown here is derived from an EMBL/GenBank/DDBJ whole genome shotgun (WGS) entry which is preliminary data.</text>
</comment>
<accession>A0A1F7X837</accession>
<dbReference type="Proteomes" id="UP000178533">
    <property type="component" value="Unassembled WGS sequence"/>
</dbReference>
<dbReference type="EMBL" id="MGFT01000030">
    <property type="protein sequence ID" value="OGM11207.1"/>
    <property type="molecule type" value="Genomic_DNA"/>
</dbReference>
<evidence type="ECO:0000313" key="2">
    <source>
        <dbReference type="Proteomes" id="UP000178533"/>
    </source>
</evidence>
<protein>
    <submittedName>
        <fullName evidence="1">Uncharacterized protein</fullName>
    </submittedName>
</protein>
<sequence length="115" mass="13725">MPKYKEYIDKMLAENKIVFDEFEKVHNEYALNPENLQATFNREGIKILEIIKEYENRLCSNTERGMYNKYSATLAEKFQNEVRKRFPMIDYVGIKVVTTKTNQGFDFNIKKIKLI</sequence>
<reference evidence="1 2" key="1">
    <citation type="journal article" date="2016" name="Nat. Commun.">
        <title>Thousands of microbial genomes shed light on interconnected biogeochemical processes in an aquifer system.</title>
        <authorList>
            <person name="Anantharaman K."/>
            <person name="Brown C.T."/>
            <person name="Hug L.A."/>
            <person name="Sharon I."/>
            <person name="Castelle C.J."/>
            <person name="Probst A.J."/>
            <person name="Thomas B.C."/>
            <person name="Singh A."/>
            <person name="Wilkins M.J."/>
            <person name="Karaoz U."/>
            <person name="Brodie E.L."/>
            <person name="Williams K.H."/>
            <person name="Hubbard S.S."/>
            <person name="Banfield J.F."/>
        </authorList>
    </citation>
    <scope>NUCLEOTIDE SEQUENCE [LARGE SCALE GENOMIC DNA]</scope>
</reference>